<evidence type="ECO:0000313" key="7">
    <source>
        <dbReference type="EMBL" id="ERK03337.1"/>
    </source>
</evidence>
<dbReference type="PANTHER" id="PTHR30404:SF0">
    <property type="entry name" value="N-ACETYLMURAMOYL-L-ALANINE AMIDASE AMIC"/>
    <property type="match status" value="1"/>
</dbReference>
<keyword evidence="5" id="KW-0732">Signal</keyword>
<dbReference type="PATRIC" id="fig|1081904.3.peg.769"/>
<dbReference type="Pfam" id="PF01520">
    <property type="entry name" value="Amidase_3"/>
    <property type="match status" value="1"/>
</dbReference>
<dbReference type="InterPro" id="IPR002508">
    <property type="entry name" value="MurNAc-LAA_cat"/>
</dbReference>
<dbReference type="SMART" id="SM00646">
    <property type="entry name" value="Ami_3"/>
    <property type="match status" value="1"/>
</dbReference>
<evidence type="ECO:0000256" key="5">
    <source>
        <dbReference type="SAM" id="SignalP"/>
    </source>
</evidence>
<evidence type="ECO:0000256" key="3">
    <source>
        <dbReference type="ARBA" id="ARBA00022801"/>
    </source>
</evidence>
<evidence type="ECO:0000256" key="2">
    <source>
        <dbReference type="ARBA" id="ARBA00011901"/>
    </source>
</evidence>
<feature type="signal peptide" evidence="5">
    <location>
        <begin position="1"/>
        <end position="21"/>
    </location>
</feature>
<protein>
    <recommendedName>
        <fullName evidence="2">N-acetylmuramoyl-L-alanine amidase</fullName>
        <ecNumber evidence="2">3.5.1.28</ecNumber>
    </recommendedName>
</protein>
<name>U2KXZ3_9BACT</name>
<evidence type="ECO:0000256" key="4">
    <source>
        <dbReference type="SAM" id="MobiDB-lite"/>
    </source>
</evidence>
<dbReference type="EC" id="3.5.1.28" evidence="2"/>
<feature type="domain" description="MurNAc-LAA" evidence="6">
    <location>
        <begin position="88"/>
        <end position="254"/>
    </location>
</feature>
<dbReference type="GO" id="GO:0008745">
    <property type="term" value="F:N-acetylmuramoyl-L-alanine amidase activity"/>
    <property type="evidence" value="ECO:0007669"/>
    <property type="project" value="UniProtKB-EC"/>
</dbReference>
<reference evidence="7 8" key="1">
    <citation type="submission" date="2013-08" db="EMBL/GenBank/DDBJ databases">
        <authorList>
            <person name="Durkin A.S."/>
            <person name="Haft D.R."/>
            <person name="McCorrison J."/>
            <person name="Torralba M."/>
            <person name="Gillis M."/>
            <person name="Haft D.H."/>
            <person name="Methe B."/>
            <person name="Sutton G."/>
            <person name="Nelson K.E."/>
        </authorList>
    </citation>
    <scope>NUCLEOTIDE SEQUENCE [LARGE SCALE GENOMIC DNA]</scope>
    <source>
        <strain evidence="7 8">F0068</strain>
    </source>
</reference>
<dbReference type="RefSeq" id="WP_021583483.1">
    <property type="nucleotide sequence ID" value="NZ_AWET01000011.1"/>
</dbReference>
<dbReference type="InterPro" id="IPR050695">
    <property type="entry name" value="N-acetylmuramoyl_amidase_3"/>
</dbReference>
<accession>U2KXZ3</accession>
<feature type="chain" id="PRO_5004629688" description="N-acetylmuramoyl-L-alanine amidase" evidence="5">
    <location>
        <begin position="22"/>
        <end position="417"/>
    </location>
</feature>
<feature type="region of interest" description="Disordered" evidence="4">
    <location>
        <begin position="270"/>
        <end position="325"/>
    </location>
</feature>
<dbReference type="PANTHER" id="PTHR30404">
    <property type="entry name" value="N-ACETYLMURAMOYL-L-ALANINE AMIDASE"/>
    <property type="match status" value="1"/>
</dbReference>
<dbReference type="AlphaFoldDB" id="U2KXZ3"/>
<dbReference type="Proteomes" id="UP000016600">
    <property type="component" value="Unassembled WGS sequence"/>
</dbReference>
<gene>
    <name evidence="7" type="ORF">HMPREF1218_1827</name>
</gene>
<dbReference type="SUPFAM" id="SSF53187">
    <property type="entry name" value="Zn-dependent exopeptidases"/>
    <property type="match status" value="1"/>
</dbReference>
<evidence type="ECO:0000259" key="6">
    <source>
        <dbReference type="SMART" id="SM00646"/>
    </source>
</evidence>
<organism evidence="7 8">
    <name type="scientific">Hoylesella pleuritidis F0068</name>
    <dbReference type="NCBI Taxonomy" id="1081904"/>
    <lineage>
        <taxon>Bacteria</taxon>
        <taxon>Pseudomonadati</taxon>
        <taxon>Bacteroidota</taxon>
        <taxon>Bacteroidia</taxon>
        <taxon>Bacteroidales</taxon>
        <taxon>Prevotellaceae</taxon>
        <taxon>Hoylesella</taxon>
    </lineage>
</organism>
<keyword evidence="3 7" id="KW-0378">Hydrolase</keyword>
<proteinExistence type="predicted"/>
<evidence type="ECO:0000256" key="1">
    <source>
        <dbReference type="ARBA" id="ARBA00001561"/>
    </source>
</evidence>
<comment type="caution">
    <text evidence="7">The sequence shown here is derived from an EMBL/GenBank/DDBJ whole genome shotgun (WGS) entry which is preliminary data.</text>
</comment>
<dbReference type="FunFam" id="3.40.630.40:FF:000005">
    <property type="entry name" value="N-acetylmuramoyl-L-alanine amidase (AmiA)"/>
    <property type="match status" value="1"/>
</dbReference>
<dbReference type="GO" id="GO:0009253">
    <property type="term" value="P:peptidoglycan catabolic process"/>
    <property type="evidence" value="ECO:0007669"/>
    <property type="project" value="InterPro"/>
</dbReference>
<keyword evidence="8" id="KW-1185">Reference proteome</keyword>
<dbReference type="EMBL" id="AWET01000011">
    <property type="protein sequence ID" value="ERK03337.1"/>
    <property type="molecule type" value="Genomic_DNA"/>
</dbReference>
<comment type="catalytic activity">
    <reaction evidence="1">
        <text>Hydrolyzes the link between N-acetylmuramoyl residues and L-amino acid residues in certain cell-wall glycopeptides.</text>
        <dbReference type="EC" id="3.5.1.28"/>
    </reaction>
</comment>
<dbReference type="Gene3D" id="3.40.630.40">
    <property type="entry name" value="Zn-dependent exopeptidases"/>
    <property type="match status" value="1"/>
</dbReference>
<sequence length="417" mass="47244">MRKRLMVILLPMLMLATSVWAANNYFTLIIDPGHGGKDHGAPGSFSKEKDLTLKFALAFGRVIEQNCPDVKVVFTRKTDTYLTLANRAALANRYKGDLFVSVHINAVDGSRNAHGYQTYTLGRSLRNGNSEGIRQNLEVAKRENSVIYLEKDYRRTYKGFDPNSVESDIMFEFIQDKNRERSVELAKLLQNEVCAATGRVNGGAHQDNLAVLRLTSMPGCLMELGFISTPDEEQYLNSDEALRAYSRGFLNAFKRYKGRYDNKIVVPYKPSGSEEERTIPSIVPDDYKQKEPQTIPPPTDNNETRGDGTVADSPQIEPPGNAETGSDWPLFKIQVFVSKLVLNQGCSQFKGLDVIESYREGDLIKYTYGSSKDFYEICRIRRRILDKFPDAFVIAFKHGEKMNINQAVQEFKQNRNK</sequence>
<dbReference type="CDD" id="cd02696">
    <property type="entry name" value="MurNAc-LAA"/>
    <property type="match status" value="1"/>
</dbReference>
<evidence type="ECO:0000313" key="8">
    <source>
        <dbReference type="Proteomes" id="UP000016600"/>
    </source>
</evidence>
<dbReference type="GO" id="GO:0030288">
    <property type="term" value="C:outer membrane-bounded periplasmic space"/>
    <property type="evidence" value="ECO:0007669"/>
    <property type="project" value="TreeGrafter"/>
</dbReference>